<dbReference type="GO" id="GO:0016020">
    <property type="term" value="C:membrane"/>
    <property type="evidence" value="ECO:0007669"/>
    <property type="project" value="UniProtKB-ARBA"/>
</dbReference>
<name>A0A835TDF9_9CHLO</name>
<evidence type="ECO:0000313" key="7">
    <source>
        <dbReference type="EMBL" id="KAG2442051.1"/>
    </source>
</evidence>
<evidence type="ECO:0000256" key="6">
    <source>
        <dbReference type="SAM" id="MobiDB-lite"/>
    </source>
</evidence>
<evidence type="ECO:0000256" key="1">
    <source>
        <dbReference type="ARBA" id="ARBA00004218"/>
    </source>
</evidence>
<evidence type="ECO:0000313" key="8">
    <source>
        <dbReference type="Proteomes" id="UP000613740"/>
    </source>
</evidence>
<accession>A0A835TDF9</accession>
<proteinExistence type="predicted"/>
<evidence type="ECO:0000256" key="3">
    <source>
        <dbReference type="ARBA" id="ARBA00023329"/>
    </source>
</evidence>
<dbReference type="Proteomes" id="UP000613740">
    <property type="component" value="Unassembled WGS sequence"/>
</dbReference>
<dbReference type="InterPro" id="IPR052472">
    <property type="entry name" value="MORN3"/>
</dbReference>
<comment type="caution">
    <text evidence="7">The sequence shown here is derived from an EMBL/GenBank/DDBJ whole genome shotgun (WGS) entry which is preliminary data.</text>
</comment>
<keyword evidence="3" id="KW-0968">Cytoplasmic vesicle</keyword>
<keyword evidence="8" id="KW-1185">Reference proteome</keyword>
<dbReference type="PANTHER" id="PTHR46511">
    <property type="entry name" value="MORN REPEAT-CONTAINING PROTEIN 3"/>
    <property type="match status" value="1"/>
</dbReference>
<comment type="function">
    <text evidence="5">Assembles a suppression complex (suppresome) by tethering SIRT1 and MDM2 to regulate composite modifications of p53/TP53. Confers both deacetylation-mediated functional inactivation, by SIRT1, and ubiquitination-dependent degradation, by MDM2, of p53/TP53, promoting a proliferative and cell survival behaviors. May play a role in the regulation of spermatogenesis.</text>
</comment>
<dbReference type="PANTHER" id="PTHR46511:SF1">
    <property type="entry name" value="MORN REPEAT-CONTAINING PROTEIN 3"/>
    <property type="match status" value="1"/>
</dbReference>
<dbReference type="OrthoDB" id="270720at2759"/>
<organism evidence="7 8">
    <name type="scientific">Chlamydomonas schloesseri</name>
    <dbReference type="NCBI Taxonomy" id="2026947"/>
    <lineage>
        <taxon>Eukaryota</taxon>
        <taxon>Viridiplantae</taxon>
        <taxon>Chlorophyta</taxon>
        <taxon>core chlorophytes</taxon>
        <taxon>Chlorophyceae</taxon>
        <taxon>CS clade</taxon>
        <taxon>Chlamydomonadales</taxon>
        <taxon>Chlamydomonadaceae</taxon>
        <taxon>Chlamydomonas</taxon>
    </lineage>
</organism>
<comment type="subcellular location">
    <subcellularLocation>
        <location evidence="1">Cytoplasmic vesicle</location>
        <location evidence="1">Secretory vesicle</location>
        <location evidence="1">Acrosome</location>
    </subcellularLocation>
</comment>
<dbReference type="SMART" id="SM00698">
    <property type="entry name" value="MORN"/>
    <property type="match status" value="6"/>
</dbReference>
<dbReference type="InterPro" id="IPR003409">
    <property type="entry name" value="MORN"/>
</dbReference>
<feature type="region of interest" description="Disordered" evidence="6">
    <location>
        <begin position="1"/>
        <end position="38"/>
    </location>
</feature>
<dbReference type="EMBL" id="JAEHOD010000034">
    <property type="protein sequence ID" value="KAG2442051.1"/>
    <property type="molecule type" value="Genomic_DNA"/>
</dbReference>
<dbReference type="GO" id="GO:0001669">
    <property type="term" value="C:acrosomal vesicle"/>
    <property type="evidence" value="ECO:0007669"/>
    <property type="project" value="UniProtKB-SubCell"/>
</dbReference>
<reference evidence="7" key="1">
    <citation type="journal article" date="2020" name="bioRxiv">
        <title>Comparative genomics of Chlamydomonas.</title>
        <authorList>
            <person name="Craig R.J."/>
            <person name="Hasan A.R."/>
            <person name="Ness R.W."/>
            <person name="Keightley P.D."/>
        </authorList>
    </citation>
    <scope>NUCLEOTIDE SEQUENCE</scope>
    <source>
        <strain evidence="7">CCAP 11/173</strain>
    </source>
</reference>
<evidence type="ECO:0000256" key="2">
    <source>
        <dbReference type="ARBA" id="ARBA00022737"/>
    </source>
</evidence>
<gene>
    <name evidence="7" type="ORF">HYH02_009842</name>
</gene>
<evidence type="ECO:0000256" key="5">
    <source>
        <dbReference type="ARBA" id="ARBA00045851"/>
    </source>
</evidence>
<dbReference type="Pfam" id="PF02493">
    <property type="entry name" value="MORN"/>
    <property type="match status" value="6"/>
</dbReference>
<protein>
    <recommendedName>
        <fullName evidence="4">MORN repeat-containing protein 3</fullName>
    </recommendedName>
</protein>
<sequence>MPPNIPGTLTAESLRRKQGDQLWKTSDQKAQKEGPHHTVYWTTGERYQGSWKDNKKHGKGTVIYKNSDKYEGDWANDMRHGLGSLWLYRDGKYVVRYNGEWRNDQPTGHGTFFADNGDTYEGEWLNGRRHGKGRAVYGGRPVDGFGGDVYEGYFENDVKCGPGTMMYANGDVYEGLWAADKKNGTGTYFYMSKGKRFDGVWADGAIKCGTYSEIHAPPPGTPGALPPCELRNADKVLAEATMEASAAATEAAARGL</sequence>
<evidence type="ECO:0000256" key="4">
    <source>
        <dbReference type="ARBA" id="ARBA00039854"/>
    </source>
</evidence>
<feature type="compositionally biased region" description="Basic and acidic residues" evidence="6">
    <location>
        <begin position="26"/>
        <end position="36"/>
    </location>
</feature>
<keyword evidence="2" id="KW-0677">Repeat</keyword>
<dbReference type="AlphaFoldDB" id="A0A835TDF9"/>
<dbReference type="Gene3D" id="2.20.110.10">
    <property type="entry name" value="Histone H3 K4-specific methyltransferase SET7/9 N-terminal domain"/>
    <property type="match status" value="3"/>
</dbReference>
<dbReference type="SUPFAM" id="SSF82185">
    <property type="entry name" value="Histone H3 K4-specific methyltransferase SET7/9 N-terminal domain"/>
    <property type="match status" value="2"/>
</dbReference>